<evidence type="ECO:0000313" key="1">
    <source>
        <dbReference type="EMBL" id="KAK2948571.1"/>
    </source>
</evidence>
<evidence type="ECO:0000313" key="2">
    <source>
        <dbReference type="Proteomes" id="UP001281761"/>
    </source>
</evidence>
<dbReference type="EMBL" id="JARBJD010000173">
    <property type="protein sequence ID" value="KAK2948571.1"/>
    <property type="molecule type" value="Genomic_DNA"/>
</dbReference>
<gene>
    <name evidence="1" type="ORF">BLNAU_16470</name>
</gene>
<dbReference type="Proteomes" id="UP001281761">
    <property type="component" value="Unassembled WGS sequence"/>
</dbReference>
<comment type="caution">
    <text evidence="1">The sequence shown here is derived from an EMBL/GenBank/DDBJ whole genome shotgun (WGS) entry which is preliminary data.</text>
</comment>
<sequence length="429" mass="47958">MLLQALLATLHCKQFFLHQTGQTVNSTDCSAGDPCFALCLFEDLIKSENPLIAYEEENDFQVFNYTELNKAVNIGPRVGGMKCEFNGVNDNGVILGSGIITFNSDATSPIDAIFNYIKIWSYYVVDNEWPTYIIACVDYTYIEFKNCIIADYSSEVDVELPPRTMQVCIWDGQTAGVRIANTRCNIVNTTFDGIGIGGVSLRNALPWTDPPEGEPGVLLTIDTFKFRNNQWPQPTTEGDRAYAPYRNMFLLSESIDPRQVIIEKGDDDFDGGADLSGHLEIYERGVTLMTYAGDPKELVEFHPTRTEPSFDSITFSATRGSSRDTTTVTLIVEGRNFYRCGSNTFTVSPYFADEPPKNPTWRTIPIVEENGTTRFVGRAKSSDLWPAGKWLARVTIAANNYLQYDMQGVGTFSLHTLFVPLVVCLLFSF</sequence>
<accession>A0ABQ9X9G8</accession>
<proteinExistence type="predicted"/>
<name>A0ABQ9X9G8_9EUKA</name>
<keyword evidence="2" id="KW-1185">Reference proteome</keyword>
<reference evidence="1 2" key="1">
    <citation type="journal article" date="2022" name="bioRxiv">
        <title>Genomics of Preaxostyla Flagellates Illuminates Evolutionary Transitions and the Path Towards Mitochondrial Loss.</title>
        <authorList>
            <person name="Novak L.V.F."/>
            <person name="Treitli S.C."/>
            <person name="Pyrih J."/>
            <person name="Halakuc P."/>
            <person name="Pipaliya S.V."/>
            <person name="Vacek V."/>
            <person name="Brzon O."/>
            <person name="Soukal P."/>
            <person name="Eme L."/>
            <person name="Dacks J.B."/>
            <person name="Karnkowska A."/>
            <person name="Elias M."/>
            <person name="Hampl V."/>
        </authorList>
    </citation>
    <scope>NUCLEOTIDE SEQUENCE [LARGE SCALE GENOMIC DNA]</scope>
    <source>
        <strain evidence="1">NAU3</strain>
        <tissue evidence="1">Gut</tissue>
    </source>
</reference>
<organism evidence="1 2">
    <name type="scientific">Blattamonas nauphoetae</name>
    <dbReference type="NCBI Taxonomy" id="2049346"/>
    <lineage>
        <taxon>Eukaryota</taxon>
        <taxon>Metamonada</taxon>
        <taxon>Preaxostyla</taxon>
        <taxon>Oxymonadida</taxon>
        <taxon>Blattamonas</taxon>
    </lineage>
</organism>
<protein>
    <submittedName>
        <fullName evidence="1">Uncharacterized protein</fullName>
    </submittedName>
</protein>